<dbReference type="PANTHER" id="PTHR31672">
    <property type="entry name" value="BNACNNG10540D PROTEIN"/>
    <property type="match status" value="1"/>
</dbReference>
<reference evidence="2 3" key="1">
    <citation type="submission" date="2019-01" db="EMBL/GenBank/DDBJ databases">
        <title>Sequencing of cultivated peanut Arachis hypogaea provides insights into genome evolution and oil improvement.</title>
        <authorList>
            <person name="Chen X."/>
        </authorList>
    </citation>
    <scope>NUCLEOTIDE SEQUENCE [LARGE SCALE GENOMIC DNA]</scope>
    <source>
        <strain evidence="3">cv. Fuhuasheng</strain>
        <tissue evidence="2">Leaves</tissue>
    </source>
</reference>
<dbReference type="NCBIfam" id="TIGR01640">
    <property type="entry name" value="F_box_assoc_1"/>
    <property type="match status" value="1"/>
</dbReference>
<protein>
    <recommendedName>
        <fullName evidence="1">F-box associated beta-propeller type 1 domain-containing protein</fullName>
    </recommendedName>
</protein>
<name>A0A444Z203_ARAHY</name>
<sequence length="527" mass="60612">MSDSSLMCIKLPHLADELIWRIIAKIDLKTAGRCRSLSKGWNFRLCTPLFLKEHFRENKDHNRSVIIGIGYPPSDENSIWFVRAFLDSGRQVQFDVPVDINQYGFYALIGSDCGNVCLRISMGGLNSRLLIWNPLTRKRRYARDEASTHAGHALSLYAFGFLHDTVEYRIIHAYKKFYSQTTLSWSLYTSFERDWTHSGTFETSVQKIGPKYVINEGVFYWIGWAGPNLVDADSIVTFNLLQRMFHEAIIPVQVKYDYHALTNFNDGVGFVTYHNIGFTRQVMVWQLKSDWDSNLNWEKMIRVSRFGIPYTPTLFVGKDIISVLEARSGYGYLNDSEATDVILSRLRYMEGRRENLVYRTWHEHVNVKTITLHSEGLLMIKIHKKEVDTWDSIGCRFPLEEIQNRSDLNTQVEESSGLSNNKRKVDEYWNSHWTSMANTTVSSFVTAETNHHYGLKDSSPTDMGPIAQTTLVGESPNTIQSTNKISHRASTTNAEVIYIDRNYRINTREECQVLGNNRLAQSTTLTG</sequence>
<dbReference type="SUPFAM" id="SSF81383">
    <property type="entry name" value="F-box domain"/>
    <property type="match status" value="1"/>
</dbReference>
<comment type="caution">
    <text evidence="2">The sequence shown here is derived from an EMBL/GenBank/DDBJ whole genome shotgun (WGS) entry which is preliminary data.</text>
</comment>
<keyword evidence="3" id="KW-1185">Reference proteome</keyword>
<dbReference type="InterPro" id="IPR050796">
    <property type="entry name" value="SCF_F-box_component"/>
</dbReference>
<dbReference type="PANTHER" id="PTHR31672:SF13">
    <property type="entry name" value="F-BOX PROTEIN CPR30-LIKE"/>
    <property type="match status" value="1"/>
</dbReference>
<dbReference type="EMBL" id="SDMP01000015">
    <property type="protein sequence ID" value="RYR08217.1"/>
    <property type="molecule type" value="Genomic_DNA"/>
</dbReference>
<evidence type="ECO:0000313" key="3">
    <source>
        <dbReference type="Proteomes" id="UP000289738"/>
    </source>
</evidence>
<accession>A0A444Z203</accession>
<organism evidence="2 3">
    <name type="scientific">Arachis hypogaea</name>
    <name type="common">Peanut</name>
    <dbReference type="NCBI Taxonomy" id="3818"/>
    <lineage>
        <taxon>Eukaryota</taxon>
        <taxon>Viridiplantae</taxon>
        <taxon>Streptophyta</taxon>
        <taxon>Embryophyta</taxon>
        <taxon>Tracheophyta</taxon>
        <taxon>Spermatophyta</taxon>
        <taxon>Magnoliopsida</taxon>
        <taxon>eudicotyledons</taxon>
        <taxon>Gunneridae</taxon>
        <taxon>Pentapetalae</taxon>
        <taxon>rosids</taxon>
        <taxon>fabids</taxon>
        <taxon>Fabales</taxon>
        <taxon>Fabaceae</taxon>
        <taxon>Papilionoideae</taxon>
        <taxon>50 kb inversion clade</taxon>
        <taxon>dalbergioids sensu lato</taxon>
        <taxon>Dalbergieae</taxon>
        <taxon>Pterocarpus clade</taxon>
        <taxon>Arachis</taxon>
    </lineage>
</organism>
<dbReference type="InterPro" id="IPR036047">
    <property type="entry name" value="F-box-like_dom_sf"/>
</dbReference>
<dbReference type="Proteomes" id="UP000289738">
    <property type="component" value="Chromosome B05"/>
</dbReference>
<evidence type="ECO:0000259" key="1">
    <source>
        <dbReference type="Pfam" id="PF07734"/>
    </source>
</evidence>
<feature type="domain" description="F-box associated beta-propeller type 1" evidence="1">
    <location>
        <begin position="113"/>
        <end position="302"/>
    </location>
</feature>
<dbReference type="AlphaFoldDB" id="A0A444Z203"/>
<dbReference type="InterPro" id="IPR006527">
    <property type="entry name" value="F-box-assoc_dom_typ1"/>
</dbReference>
<dbReference type="InterPro" id="IPR017451">
    <property type="entry name" value="F-box-assoc_interact_dom"/>
</dbReference>
<dbReference type="Pfam" id="PF07734">
    <property type="entry name" value="FBA_1"/>
    <property type="match status" value="1"/>
</dbReference>
<evidence type="ECO:0000313" key="2">
    <source>
        <dbReference type="EMBL" id="RYR08217.1"/>
    </source>
</evidence>
<gene>
    <name evidence="2" type="ORF">Ahy_B05g075790</name>
</gene>
<proteinExistence type="predicted"/>